<reference evidence="7 8" key="1">
    <citation type="submission" date="2019-11" db="EMBL/GenBank/DDBJ databases">
        <title>Venatorbacter sp. nov. a predator of Campylobacter and other Gram-negative bacteria.</title>
        <authorList>
            <person name="Saeedi A."/>
            <person name="Cummings N.J."/>
            <person name="Connerton I.F."/>
            <person name="Connerton P.L."/>
        </authorList>
    </citation>
    <scope>NUCLEOTIDE SEQUENCE [LARGE SCALE GENOMIC DNA]</scope>
    <source>
        <strain evidence="7">XL5</strain>
    </source>
</reference>
<dbReference type="InterPro" id="IPR051452">
    <property type="entry name" value="Diverse_Oxidoreductases"/>
</dbReference>
<dbReference type="AlphaFoldDB" id="A0A9X7UXW4"/>
<proteinExistence type="predicted"/>
<dbReference type="Gene3D" id="3.10.20.30">
    <property type="match status" value="1"/>
</dbReference>
<dbReference type="SUPFAM" id="SSF54292">
    <property type="entry name" value="2Fe-2S ferredoxin-like"/>
    <property type="match status" value="1"/>
</dbReference>
<dbReference type="InterPro" id="IPR006058">
    <property type="entry name" value="2Fe2S_fd_BS"/>
</dbReference>
<dbReference type="InterPro" id="IPR012675">
    <property type="entry name" value="Beta-grasp_dom_sf"/>
</dbReference>
<keyword evidence="2" id="KW-0479">Metal-binding</keyword>
<dbReference type="Proteomes" id="UP000596074">
    <property type="component" value="Chromosome"/>
</dbReference>
<keyword evidence="4" id="KW-0408">Iron</keyword>
<evidence type="ECO:0000259" key="6">
    <source>
        <dbReference type="PROSITE" id="PS51085"/>
    </source>
</evidence>
<feature type="domain" description="2Fe-2S ferredoxin-type" evidence="6">
    <location>
        <begin position="1"/>
        <end position="76"/>
    </location>
</feature>
<dbReference type="EMBL" id="CP046056">
    <property type="protein sequence ID" value="QQD24939.1"/>
    <property type="molecule type" value="Genomic_DNA"/>
</dbReference>
<dbReference type="PROSITE" id="PS51085">
    <property type="entry name" value="2FE2S_FER_2"/>
    <property type="match status" value="1"/>
</dbReference>
<gene>
    <name evidence="7" type="ORF">GJQ55_10855</name>
</gene>
<dbReference type="KEGG" id="vcw:GJQ55_10855"/>
<dbReference type="GO" id="GO:0051537">
    <property type="term" value="F:2 iron, 2 sulfur cluster binding"/>
    <property type="evidence" value="ECO:0007669"/>
    <property type="project" value="UniProtKB-KW"/>
</dbReference>
<dbReference type="PANTHER" id="PTHR44379:SF2">
    <property type="entry name" value="BLR6218 PROTEIN"/>
    <property type="match status" value="1"/>
</dbReference>
<evidence type="ECO:0000256" key="4">
    <source>
        <dbReference type="ARBA" id="ARBA00023004"/>
    </source>
</evidence>
<evidence type="ECO:0000256" key="1">
    <source>
        <dbReference type="ARBA" id="ARBA00022714"/>
    </source>
</evidence>
<dbReference type="Pfam" id="PF01799">
    <property type="entry name" value="Fer2_2"/>
    <property type="match status" value="1"/>
</dbReference>
<dbReference type="PANTHER" id="PTHR44379">
    <property type="entry name" value="OXIDOREDUCTASE WITH IRON-SULFUR SUBUNIT"/>
    <property type="match status" value="1"/>
</dbReference>
<dbReference type="Gene3D" id="1.10.150.120">
    <property type="entry name" value="[2Fe-2S]-binding domain"/>
    <property type="match status" value="1"/>
</dbReference>
<sequence>MFSLTVNGVSHTLDLDGDTPLLWVVRDMLGLKGSKFGCGAGQCGACTMHLNGQPIRTCITPLSAVAGQNITTIEGITPAHGLSPVQQAWEELSVPQCGYCQSGQIMAATALLASNPRPSDADIDNAMSGNLCRCGTYPRIRKAIHRAAELVGQRPRTGALFYEVTTPEVQHG</sequence>
<dbReference type="GO" id="GO:0046872">
    <property type="term" value="F:metal ion binding"/>
    <property type="evidence" value="ECO:0007669"/>
    <property type="project" value="UniProtKB-KW"/>
</dbReference>
<dbReference type="SUPFAM" id="SSF47741">
    <property type="entry name" value="CO dehydrogenase ISP C-domain like"/>
    <property type="match status" value="1"/>
</dbReference>
<name>A0A9X7UXW4_9GAMM</name>
<protein>
    <submittedName>
        <fullName evidence="7">2Fe-2S iron-sulfur cluster binding domain-containing protein</fullName>
    </submittedName>
</protein>
<evidence type="ECO:0000256" key="3">
    <source>
        <dbReference type="ARBA" id="ARBA00023002"/>
    </source>
</evidence>
<keyword evidence="3" id="KW-0560">Oxidoreductase</keyword>
<keyword evidence="8" id="KW-1185">Reference proteome</keyword>
<dbReference type="RefSeq" id="WP_228345001.1">
    <property type="nucleotide sequence ID" value="NZ_CP046056.1"/>
</dbReference>
<dbReference type="GO" id="GO:0016491">
    <property type="term" value="F:oxidoreductase activity"/>
    <property type="evidence" value="ECO:0007669"/>
    <property type="project" value="UniProtKB-KW"/>
</dbReference>
<dbReference type="InterPro" id="IPR036884">
    <property type="entry name" value="2Fe-2S-bd_dom_sf"/>
</dbReference>
<keyword evidence="1" id="KW-0001">2Fe-2S</keyword>
<accession>A0A9X7UXW4</accession>
<organism evidence="7 8">
    <name type="scientific">Venatoribacter cucullus</name>
    <dbReference type="NCBI Taxonomy" id="2661630"/>
    <lineage>
        <taxon>Bacteria</taxon>
        <taxon>Pseudomonadati</taxon>
        <taxon>Pseudomonadota</taxon>
        <taxon>Gammaproteobacteria</taxon>
        <taxon>Oceanospirillales</taxon>
        <taxon>Oceanospirillaceae</taxon>
        <taxon>Venatoribacter</taxon>
    </lineage>
</organism>
<evidence type="ECO:0000256" key="5">
    <source>
        <dbReference type="ARBA" id="ARBA00023014"/>
    </source>
</evidence>
<evidence type="ECO:0000313" key="7">
    <source>
        <dbReference type="EMBL" id="QQD24939.1"/>
    </source>
</evidence>
<dbReference type="InterPro" id="IPR001041">
    <property type="entry name" value="2Fe-2S_ferredoxin-type"/>
</dbReference>
<evidence type="ECO:0000313" key="8">
    <source>
        <dbReference type="Proteomes" id="UP000596074"/>
    </source>
</evidence>
<keyword evidence="5" id="KW-0411">Iron-sulfur</keyword>
<dbReference type="InterPro" id="IPR002888">
    <property type="entry name" value="2Fe-2S-bd"/>
</dbReference>
<dbReference type="CDD" id="cd00207">
    <property type="entry name" value="fer2"/>
    <property type="match status" value="1"/>
</dbReference>
<dbReference type="Pfam" id="PF00111">
    <property type="entry name" value="Fer2"/>
    <property type="match status" value="1"/>
</dbReference>
<dbReference type="PROSITE" id="PS00197">
    <property type="entry name" value="2FE2S_FER_1"/>
    <property type="match status" value="1"/>
</dbReference>
<dbReference type="InterPro" id="IPR036010">
    <property type="entry name" value="2Fe-2S_ferredoxin-like_sf"/>
</dbReference>
<evidence type="ECO:0000256" key="2">
    <source>
        <dbReference type="ARBA" id="ARBA00022723"/>
    </source>
</evidence>